<keyword evidence="2" id="KW-1185">Reference proteome</keyword>
<proteinExistence type="predicted"/>
<sequence>MSNISISADQAKNQEEIYASAHAHPSSENESSQLDTATGSKQRRRRTSPRDHAILESAYQKNSKPDKEERLNLVKQVDLGEKEVQVGSPGEALASKFELNGLQIWFQNRRQNDRRKSKPLLPHELIPHFRNGIPTEATSQLPSPENSQEVQEEQAPATTDEQAQKRHDHSSPRTADLRSILNNSDATAASAAPALDGVTSKASPSLSTPPPSFESPAQRSQAAQTDTSPLSTRTPSVTQVTKKRSHEQMRGRDATERDAEGSPKDAKALRRTSSFVRLAVNADGSVKVRVNNETTPSPPKQRAPPPSVSSRRSSGLMRAQSDVASTFQFKDASPAVKGAPGRSRDARTWEFYCDRSSRSSLAARAEEAATGSAVGALGLMRSASQRRSQALSPNPSKHNLRRRYSGLKNKPSFARAQSSMARLQGSDGAYDEPTTKPKKNGHQRQHSGSDSEKENWLPGTRDAVHDLRRTRPSAPRSTALHELDTPTTESTRSASTSQKATGQENRSIPGSGAGKGADMDCVQGLLSLSQGAWR</sequence>
<protein>
    <submittedName>
        <fullName evidence="1">Homeobox protein yox1</fullName>
    </submittedName>
</protein>
<evidence type="ECO:0000313" key="1">
    <source>
        <dbReference type="EMBL" id="KAJ9660061.1"/>
    </source>
</evidence>
<keyword evidence="1" id="KW-0238">DNA-binding</keyword>
<comment type="caution">
    <text evidence="1">The sequence shown here is derived from an EMBL/GenBank/DDBJ whole genome shotgun (WGS) entry which is preliminary data.</text>
</comment>
<name>A0ACC3AE12_9EURO</name>
<gene>
    <name evidence="1" type="primary">YOX1</name>
    <name evidence="1" type="ORF">H2198_002758</name>
</gene>
<keyword evidence="1" id="KW-0371">Homeobox</keyword>
<reference evidence="1" key="1">
    <citation type="submission" date="2022-10" db="EMBL/GenBank/DDBJ databases">
        <title>Culturing micro-colonial fungi from biological soil crusts in the Mojave desert and describing Neophaeococcomyces mojavensis, and introducing the new genera and species Taxawa tesnikishii.</title>
        <authorList>
            <person name="Kurbessoian T."/>
            <person name="Stajich J.E."/>
        </authorList>
    </citation>
    <scope>NUCLEOTIDE SEQUENCE</scope>
    <source>
        <strain evidence="1">JES_112</strain>
    </source>
</reference>
<dbReference type="EMBL" id="JAPDRQ010000034">
    <property type="protein sequence ID" value="KAJ9660061.1"/>
    <property type="molecule type" value="Genomic_DNA"/>
</dbReference>
<dbReference type="Proteomes" id="UP001172386">
    <property type="component" value="Unassembled WGS sequence"/>
</dbReference>
<organism evidence="1 2">
    <name type="scientific">Neophaeococcomyces mojaviensis</name>
    <dbReference type="NCBI Taxonomy" id="3383035"/>
    <lineage>
        <taxon>Eukaryota</taxon>
        <taxon>Fungi</taxon>
        <taxon>Dikarya</taxon>
        <taxon>Ascomycota</taxon>
        <taxon>Pezizomycotina</taxon>
        <taxon>Eurotiomycetes</taxon>
        <taxon>Chaetothyriomycetidae</taxon>
        <taxon>Chaetothyriales</taxon>
        <taxon>Chaetothyriales incertae sedis</taxon>
        <taxon>Neophaeococcomyces</taxon>
    </lineage>
</organism>
<evidence type="ECO:0000313" key="2">
    <source>
        <dbReference type="Proteomes" id="UP001172386"/>
    </source>
</evidence>
<accession>A0ACC3AE12</accession>